<feature type="domain" description="Serine-threonine/tyrosine-protein kinase catalytic" evidence="1">
    <location>
        <begin position="1"/>
        <end position="62"/>
    </location>
</feature>
<dbReference type="Pfam" id="PF07714">
    <property type="entry name" value="PK_Tyr_Ser-Thr"/>
    <property type="match status" value="1"/>
</dbReference>
<dbReference type="GO" id="GO:0043235">
    <property type="term" value="C:receptor complex"/>
    <property type="evidence" value="ECO:0007669"/>
    <property type="project" value="TreeGrafter"/>
</dbReference>
<dbReference type="EMBL" id="OU898285">
    <property type="protein sequence ID" value="CAG9828604.1"/>
    <property type="molecule type" value="Genomic_DNA"/>
</dbReference>
<dbReference type="Gene3D" id="1.10.510.10">
    <property type="entry name" value="Transferase(Phosphotransferase) domain 1"/>
    <property type="match status" value="1"/>
</dbReference>
<reference evidence="2" key="1">
    <citation type="submission" date="2022-01" db="EMBL/GenBank/DDBJ databases">
        <authorList>
            <person name="King R."/>
        </authorList>
    </citation>
    <scope>NUCLEOTIDE SEQUENCE</scope>
</reference>
<dbReference type="GO" id="GO:0005886">
    <property type="term" value="C:plasma membrane"/>
    <property type="evidence" value="ECO:0007669"/>
    <property type="project" value="TreeGrafter"/>
</dbReference>
<evidence type="ECO:0000259" key="1">
    <source>
        <dbReference type="Pfam" id="PF07714"/>
    </source>
</evidence>
<gene>
    <name evidence="2" type="ORF">DIABBA_LOCUS2516</name>
</gene>
<dbReference type="GO" id="GO:0004714">
    <property type="term" value="F:transmembrane receptor protein tyrosine kinase activity"/>
    <property type="evidence" value="ECO:0007669"/>
    <property type="project" value="TreeGrafter"/>
</dbReference>
<protein>
    <recommendedName>
        <fullName evidence="1">Serine-threonine/tyrosine-protein kinase catalytic domain-containing protein</fullName>
    </recommendedName>
</protein>
<dbReference type="PANTHER" id="PTHR24416:SF600">
    <property type="entry name" value="PDGF- AND VEGF-RECEPTOR RELATED, ISOFORM J"/>
    <property type="match status" value="1"/>
</dbReference>
<sequence length="99" mass="11610">MSLGGTPYGFVANNNEIPDKIVKGLRLPQLQYINDEMYQIMLDCWQLDFTERPSFVELGESLESLKKNDLIPYITFSTFPNFQYEQFYPDMELAVRPVF</sequence>
<dbReference type="GO" id="GO:0007169">
    <property type="term" value="P:cell surface receptor protein tyrosine kinase signaling pathway"/>
    <property type="evidence" value="ECO:0007669"/>
    <property type="project" value="TreeGrafter"/>
</dbReference>
<name>A0A9N9SNJ9_DIABA</name>
<dbReference type="InterPro" id="IPR001245">
    <property type="entry name" value="Ser-Thr/Tyr_kinase_cat_dom"/>
</dbReference>
<dbReference type="InterPro" id="IPR011009">
    <property type="entry name" value="Kinase-like_dom_sf"/>
</dbReference>
<keyword evidence="3" id="KW-1185">Reference proteome</keyword>
<dbReference type="Proteomes" id="UP001153709">
    <property type="component" value="Chromosome 10"/>
</dbReference>
<dbReference type="PANTHER" id="PTHR24416">
    <property type="entry name" value="TYROSINE-PROTEIN KINASE RECEPTOR"/>
    <property type="match status" value="1"/>
</dbReference>
<organism evidence="2 3">
    <name type="scientific">Diabrotica balteata</name>
    <name type="common">Banded cucumber beetle</name>
    <dbReference type="NCBI Taxonomy" id="107213"/>
    <lineage>
        <taxon>Eukaryota</taxon>
        <taxon>Metazoa</taxon>
        <taxon>Ecdysozoa</taxon>
        <taxon>Arthropoda</taxon>
        <taxon>Hexapoda</taxon>
        <taxon>Insecta</taxon>
        <taxon>Pterygota</taxon>
        <taxon>Neoptera</taxon>
        <taxon>Endopterygota</taxon>
        <taxon>Coleoptera</taxon>
        <taxon>Polyphaga</taxon>
        <taxon>Cucujiformia</taxon>
        <taxon>Chrysomeloidea</taxon>
        <taxon>Chrysomelidae</taxon>
        <taxon>Galerucinae</taxon>
        <taxon>Diabroticina</taxon>
        <taxon>Diabroticites</taxon>
        <taxon>Diabrotica</taxon>
    </lineage>
</organism>
<dbReference type="InterPro" id="IPR050122">
    <property type="entry name" value="RTK"/>
</dbReference>
<evidence type="ECO:0000313" key="3">
    <source>
        <dbReference type="Proteomes" id="UP001153709"/>
    </source>
</evidence>
<dbReference type="SUPFAM" id="SSF56112">
    <property type="entry name" value="Protein kinase-like (PK-like)"/>
    <property type="match status" value="1"/>
</dbReference>
<dbReference type="AlphaFoldDB" id="A0A9N9SNJ9"/>
<accession>A0A9N9SNJ9</accession>
<proteinExistence type="predicted"/>
<dbReference type="OrthoDB" id="9943809at2759"/>
<evidence type="ECO:0000313" key="2">
    <source>
        <dbReference type="EMBL" id="CAG9828604.1"/>
    </source>
</evidence>